<evidence type="ECO:0000313" key="1">
    <source>
        <dbReference type="EMBL" id="KAF2459189.1"/>
    </source>
</evidence>
<dbReference type="AlphaFoldDB" id="A0A6A6P5L6"/>
<accession>A0A6A6P5L6</accession>
<sequence>MRGAPLASGLRKGRRWRLGFVGREVSVGWVASCPLDAWCWSTAGAGQAEVAK</sequence>
<dbReference type="Proteomes" id="UP000799766">
    <property type="component" value="Unassembled WGS sequence"/>
</dbReference>
<dbReference type="EMBL" id="MU001676">
    <property type="protein sequence ID" value="KAF2459189.1"/>
    <property type="molecule type" value="Genomic_DNA"/>
</dbReference>
<gene>
    <name evidence="1" type="ORF">BDY21DRAFT_340086</name>
</gene>
<organism evidence="1 2">
    <name type="scientific">Lineolata rhizophorae</name>
    <dbReference type="NCBI Taxonomy" id="578093"/>
    <lineage>
        <taxon>Eukaryota</taxon>
        <taxon>Fungi</taxon>
        <taxon>Dikarya</taxon>
        <taxon>Ascomycota</taxon>
        <taxon>Pezizomycotina</taxon>
        <taxon>Dothideomycetes</taxon>
        <taxon>Dothideomycetes incertae sedis</taxon>
        <taxon>Lineolatales</taxon>
        <taxon>Lineolataceae</taxon>
        <taxon>Lineolata</taxon>
    </lineage>
</organism>
<protein>
    <submittedName>
        <fullName evidence="1">Uncharacterized protein</fullName>
    </submittedName>
</protein>
<reference evidence="1" key="1">
    <citation type="journal article" date="2020" name="Stud. Mycol.">
        <title>101 Dothideomycetes genomes: a test case for predicting lifestyles and emergence of pathogens.</title>
        <authorList>
            <person name="Haridas S."/>
            <person name="Albert R."/>
            <person name="Binder M."/>
            <person name="Bloem J."/>
            <person name="Labutti K."/>
            <person name="Salamov A."/>
            <person name="Andreopoulos B."/>
            <person name="Baker S."/>
            <person name="Barry K."/>
            <person name="Bills G."/>
            <person name="Bluhm B."/>
            <person name="Cannon C."/>
            <person name="Castanera R."/>
            <person name="Culley D."/>
            <person name="Daum C."/>
            <person name="Ezra D."/>
            <person name="Gonzalez J."/>
            <person name="Henrissat B."/>
            <person name="Kuo A."/>
            <person name="Liang C."/>
            <person name="Lipzen A."/>
            <person name="Lutzoni F."/>
            <person name="Magnuson J."/>
            <person name="Mondo S."/>
            <person name="Nolan M."/>
            <person name="Ohm R."/>
            <person name="Pangilinan J."/>
            <person name="Park H.-J."/>
            <person name="Ramirez L."/>
            <person name="Alfaro M."/>
            <person name="Sun H."/>
            <person name="Tritt A."/>
            <person name="Yoshinaga Y."/>
            <person name="Zwiers L.-H."/>
            <person name="Turgeon B."/>
            <person name="Goodwin S."/>
            <person name="Spatafora J."/>
            <person name="Crous P."/>
            <person name="Grigoriev I."/>
        </authorList>
    </citation>
    <scope>NUCLEOTIDE SEQUENCE</scope>
    <source>
        <strain evidence="1">ATCC 16933</strain>
    </source>
</reference>
<proteinExistence type="predicted"/>
<keyword evidence="2" id="KW-1185">Reference proteome</keyword>
<evidence type="ECO:0000313" key="2">
    <source>
        <dbReference type="Proteomes" id="UP000799766"/>
    </source>
</evidence>
<name>A0A6A6P5L6_9PEZI</name>